<dbReference type="PROSITE" id="PS00519">
    <property type="entry name" value="HTH_ASNC_1"/>
    <property type="match status" value="1"/>
</dbReference>
<dbReference type="Gene3D" id="1.10.10.10">
    <property type="entry name" value="Winged helix-like DNA-binding domain superfamily/Winged helix DNA-binding domain"/>
    <property type="match status" value="1"/>
</dbReference>
<dbReference type="Gene3D" id="3.30.70.920">
    <property type="match status" value="1"/>
</dbReference>
<keyword evidence="1" id="KW-0805">Transcription regulation</keyword>
<dbReference type="PANTHER" id="PTHR30154:SF34">
    <property type="entry name" value="TRANSCRIPTIONAL REGULATOR AZLB"/>
    <property type="match status" value="1"/>
</dbReference>
<dbReference type="InterPro" id="IPR036388">
    <property type="entry name" value="WH-like_DNA-bd_sf"/>
</dbReference>
<dbReference type="PROSITE" id="PS50956">
    <property type="entry name" value="HTH_ASNC_2"/>
    <property type="match status" value="1"/>
</dbReference>
<evidence type="ECO:0000259" key="4">
    <source>
        <dbReference type="PROSITE" id="PS50956"/>
    </source>
</evidence>
<dbReference type="Pfam" id="PF13404">
    <property type="entry name" value="HTH_AsnC-type"/>
    <property type="match status" value="1"/>
</dbReference>
<protein>
    <submittedName>
        <fullName evidence="5">ArsR family transcriptional regulator</fullName>
    </submittedName>
</protein>
<dbReference type="PRINTS" id="PR00033">
    <property type="entry name" value="HTHASNC"/>
</dbReference>
<dbReference type="SUPFAM" id="SSF46785">
    <property type="entry name" value="Winged helix' DNA-binding domain"/>
    <property type="match status" value="1"/>
</dbReference>
<dbReference type="GO" id="GO:0005829">
    <property type="term" value="C:cytosol"/>
    <property type="evidence" value="ECO:0007669"/>
    <property type="project" value="TreeGrafter"/>
</dbReference>
<dbReference type="OrthoDB" id="131500at2157"/>
<dbReference type="InterPro" id="IPR019887">
    <property type="entry name" value="Tscrpt_reg_AsnC/Lrp_C"/>
</dbReference>
<dbReference type="Pfam" id="PF01037">
    <property type="entry name" value="AsnC_trans_reg"/>
    <property type="match status" value="1"/>
</dbReference>
<dbReference type="GO" id="GO:0043565">
    <property type="term" value="F:sequence-specific DNA binding"/>
    <property type="evidence" value="ECO:0007669"/>
    <property type="project" value="InterPro"/>
</dbReference>
<dbReference type="SMART" id="SM00344">
    <property type="entry name" value="HTH_ASNC"/>
    <property type="match status" value="1"/>
</dbReference>
<keyword evidence="3" id="KW-0804">Transcription</keyword>
<name>V4HMM7_9EURY</name>
<dbReference type="STRING" id="1324957.K933_05323"/>
<evidence type="ECO:0000313" key="5">
    <source>
        <dbReference type="EMBL" id="ESP89179.1"/>
    </source>
</evidence>
<accession>V4HMM7</accession>
<keyword evidence="2" id="KW-0238">DNA-binding</keyword>
<sequence>MDDETRALIDALVADARESPADLARQTGLSAEEVEARLADLEESGVLRGYSAVVDWDRTDETGVEAVLEVNVELDRETAYDDVARRIAESPLVDTMRLVSGDYDFEVYVRAGSMGAVSRFVSEEVAPLPAVTSTVTHFAMETYKERGVLFDDGDDDDRLSVTP</sequence>
<comment type="caution">
    <text evidence="5">The sequence shown here is derived from an EMBL/GenBank/DDBJ whole genome shotgun (WGS) entry which is preliminary data.</text>
</comment>
<dbReference type="InterPro" id="IPR036390">
    <property type="entry name" value="WH_DNA-bd_sf"/>
</dbReference>
<dbReference type="InterPro" id="IPR019888">
    <property type="entry name" value="Tscrpt_reg_AsnC-like"/>
</dbReference>
<organism evidence="5 6">
    <name type="scientific">Candidatus Halobonum tyrrellensis G22</name>
    <dbReference type="NCBI Taxonomy" id="1324957"/>
    <lineage>
        <taxon>Archaea</taxon>
        <taxon>Methanobacteriati</taxon>
        <taxon>Methanobacteriota</taxon>
        <taxon>Stenosarchaea group</taxon>
        <taxon>Halobacteria</taxon>
        <taxon>Halobacteriales</taxon>
        <taxon>Haloferacaceae</taxon>
        <taxon>Candidatus Halobonum</taxon>
    </lineage>
</organism>
<evidence type="ECO:0000256" key="2">
    <source>
        <dbReference type="ARBA" id="ARBA00023125"/>
    </source>
</evidence>
<evidence type="ECO:0000256" key="1">
    <source>
        <dbReference type="ARBA" id="ARBA00023015"/>
    </source>
</evidence>
<feature type="domain" description="HTH asnC-type" evidence="4">
    <location>
        <begin position="1"/>
        <end position="65"/>
    </location>
</feature>
<dbReference type="InterPro" id="IPR011008">
    <property type="entry name" value="Dimeric_a/b-barrel"/>
</dbReference>
<dbReference type="RefSeq" id="WP_023393652.1">
    <property type="nucleotide sequence ID" value="NZ_ASGZ01000016.1"/>
</dbReference>
<evidence type="ECO:0000256" key="3">
    <source>
        <dbReference type="ARBA" id="ARBA00023163"/>
    </source>
</evidence>
<dbReference type="AlphaFoldDB" id="V4HMM7"/>
<keyword evidence="6" id="KW-1185">Reference proteome</keyword>
<dbReference type="Proteomes" id="UP000017840">
    <property type="component" value="Unassembled WGS sequence"/>
</dbReference>
<dbReference type="SUPFAM" id="SSF54909">
    <property type="entry name" value="Dimeric alpha+beta barrel"/>
    <property type="match status" value="1"/>
</dbReference>
<evidence type="ECO:0000313" key="6">
    <source>
        <dbReference type="Proteomes" id="UP000017840"/>
    </source>
</evidence>
<dbReference type="InterPro" id="IPR000485">
    <property type="entry name" value="AsnC-type_HTH_dom"/>
</dbReference>
<reference evidence="5 6" key="1">
    <citation type="journal article" date="2013" name="Genome Announc.">
        <title>Draft Genome Sequence of 'Candidatus Halobonum tyrrellensis' Strain G22, Isolated from the Hypersaline Waters of Lake Tyrrell, Australia.</title>
        <authorList>
            <person name="Ugalde J.A."/>
            <person name="Narasingarao P."/>
            <person name="Kuo S."/>
            <person name="Podell S."/>
            <person name="Allen E.E."/>
        </authorList>
    </citation>
    <scope>NUCLEOTIDE SEQUENCE [LARGE SCALE GENOMIC DNA]</scope>
    <source>
        <strain evidence="5 6">G22</strain>
    </source>
</reference>
<dbReference type="EMBL" id="ASGZ01000016">
    <property type="protein sequence ID" value="ESP89179.1"/>
    <property type="molecule type" value="Genomic_DNA"/>
</dbReference>
<dbReference type="PANTHER" id="PTHR30154">
    <property type="entry name" value="LEUCINE-RESPONSIVE REGULATORY PROTEIN"/>
    <property type="match status" value="1"/>
</dbReference>
<proteinExistence type="predicted"/>
<gene>
    <name evidence="5" type="ORF">K933_05323</name>
</gene>
<dbReference type="InterPro" id="IPR019885">
    <property type="entry name" value="Tscrpt_reg_HTH_AsnC-type_CS"/>
</dbReference>
<dbReference type="GO" id="GO:0043200">
    <property type="term" value="P:response to amino acid"/>
    <property type="evidence" value="ECO:0007669"/>
    <property type="project" value="TreeGrafter"/>
</dbReference>
<dbReference type="eggNOG" id="arCOG01580">
    <property type="taxonomic scope" value="Archaea"/>
</dbReference>